<gene>
    <name evidence="2" type="ORF">FHS68_002972</name>
</gene>
<reference evidence="2 3" key="1">
    <citation type="submission" date="2020-03" db="EMBL/GenBank/DDBJ databases">
        <title>Genomic Encyclopedia of Type Strains, Phase IV (KMG-IV): sequencing the most valuable type-strain genomes for metagenomic binning, comparative biology and taxonomic classification.</title>
        <authorList>
            <person name="Goeker M."/>
        </authorList>
    </citation>
    <scope>NUCLEOTIDE SEQUENCE [LARGE SCALE GENOMIC DNA]</scope>
    <source>
        <strain evidence="2 3">DSM 102865</strain>
    </source>
</reference>
<dbReference type="Proteomes" id="UP001179181">
    <property type="component" value="Unassembled WGS sequence"/>
</dbReference>
<dbReference type="PROSITE" id="PS51257">
    <property type="entry name" value="PROKAR_LIPOPROTEIN"/>
    <property type="match status" value="1"/>
</dbReference>
<keyword evidence="3" id="KW-1185">Reference proteome</keyword>
<dbReference type="EMBL" id="JAASQJ010000003">
    <property type="protein sequence ID" value="NIJ53790.1"/>
    <property type="molecule type" value="Genomic_DNA"/>
</dbReference>
<proteinExistence type="predicted"/>
<feature type="chain" id="PRO_5046167886" evidence="1">
    <location>
        <begin position="19"/>
        <end position="204"/>
    </location>
</feature>
<sequence>MKKLLPLSLILFAAVVFSSCSRKEVAKQEIEGLTQHEIDSLIFGFPFYVSKAYKTNGSTTVDVLEDPNIQVYQNAVFLTFNHGTVTYYTGSKTPNTQFPATAKTYFLNMRFSRPSNLSYHWDDTKKTIVVESNGPSDLPIIASGKSAYLDTSNLNITRNYEEAKNAIIPPSMTFIYGDYTIEMKPMWVYDSAPFMEQQNYVVVF</sequence>
<protein>
    <submittedName>
        <fullName evidence="2">Uncharacterized protein</fullName>
    </submittedName>
</protein>
<keyword evidence="1" id="KW-0732">Signal</keyword>
<evidence type="ECO:0000313" key="3">
    <source>
        <dbReference type="Proteomes" id="UP001179181"/>
    </source>
</evidence>
<evidence type="ECO:0000313" key="2">
    <source>
        <dbReference type="EMBL" id="NIJ53790.1"/>
    </source>
</evidence>
<name>A0ABX0UQ42_9BACT</name>
<organism evidence="2 3">
    <name type="scientific">Dyadobacter arcticus</name>
    <dbReference type="NCBI Taxonomy" id="1078754"/>
    <lineage>
        <taxon>Bacteria</taxon>
        <taxon>Pseudomonadati</taxon>
        <taxon>Bacteroidota</taxon>
        <taxon>Cytophagia</taxon>
        <taxon>Cytophagales</taxon>
        <taxon>Spirosomataceae</taxon>
        <taxon>Dyadobacter</taxon>
    </lineage>
</organism>
<dbReference type="RefSeq" id="WP_167271318.1">
    <property type="nucleotide sequence ID" value="NZ_JAASQJ010000003.1"/>
</dbReference>
<feature type="signal peptide" evidence="1">
    <location>
        <begin position="1"/>
        <end position="18"/>
    </location>
</feature>
<comment type="caution">
    <text evidence="2">The sequence shown here is derived from an EMBL/GenBank/DDBJ whole genome shotgun (WGS) entry which is preliminary data.</text>
</comment>
<evidence type="ECO:0000256" key="1">
    <source>
        <dbReference type="SAM" id="SignalP"/>
    </source>
</evidence>
<accession>A0ABX0UQ42</accession>